<sequence length="989" mass="110401">MNDGLDVRSSLSSYGDPRYSASYGASQPPPTGVLMNGYRDASGPQQPLGKSQVNPLNTNLPRNSAALHTHDPVAMYLLTETAMSDSTHYEILSLEEVEGLKKEQKFVNSRLNAAKRKLALETKLRDAAMSLSRLYTPKSPSFNGREDPEASSPRSQRSLLGPNETTMDKTDEELALSTRKCEELSQEIWDLERRLQQVNSRLLEHTAGILQMTHKGLKKNLKNNVPHTPESLSSHNTRDSIDGFDDRSFYKPSGHLEEHTGQGLHGLGLEAVQDTEKRLEYLSGRVYDLTLQSNPAGELEPVPQPPPGATPTAAMEAYVAYIESGLESLSAHPAGNQSQTRSLDDDSGQQLGELNARLHQIVQQSGMPGAQTLPPPPDSASADQTEHFSYLHAGLNGLEDRLEKLFEHKSILTTQIQQQRELNSKSDAERDAHIADLMQQLAHVRKDLEFSENEGQRTRDDLEDAMKQVTTLQKELADHQEQHVMEDTSKALTTEQEARARAEAEVERLEKVLEDLNREQDAQTQAHEARAQAESEVARLEAHIGEIQSHHEARLEELTTARSAAESEITRLQAALDQHQSEATQLQAALEQHQSEATRLQAVLDQHGEEADSKSRALTEAHQEQLQSQADAHTEELTTLRSKTDGEITRLQEIIDELQSTANNQAEATEAQQHAEQQILELQTTLQQTRNEADAQVKEAVDARARAESEVARLEESMGQFRASVESQLKEATDARINAETEVARLETVTGQLRADVEALESRVTEVTVARAEAENNTSRLQAELREMEGEVVRAQTELTMAKAELDGAYGSRAQRAADIAANPAIQKEFDELNTRNLELAEELAALKAGKPGGDLQHRVELLERELRDTVDDYEVMTKASIEFEKEREQFEGVIDTLRDRCEQLETQLNEERINWMGSGRDGHETTSTMVLKNEFKKMMRDTRSENLKIRKAEHDERRRLEAQIRNLNKDIATLTGKPPLGQPVVTAS</sequence>
<accession>A0ACD1HDF5</accession>
<protein>
    <submittedName>
        <fullName evidence="1">Uncharacterized protein</fullName>
    </submittedName>
</protein>
<evidence type="ECO:0000313" key="1">
    <source>
        <dbReference type="EMBL" id="RAH71505.1"/>
    </source>
</evidence>
<keyword evidence="2" id="KW-1185">Reference proteome</keyword>
<evidence type="ECO:0000313" key="2">
    <source>
        <dbReference type="Proteomes" id="UP000249661"/>
    </source>
</evidence>
<organism evidence="1 2">
    <name type="scientific">Aspergillus aculeatinus CBS 121060</name>
    <dbReference type="NCBI Taxonomy" id="1448322"/>
    <lineage>
        <taxon>Eukaryota</taxon>
        <taxon>Fungi</taxon>
        <taxon>Dikarya</taxon>
        <taxon>Ascomycota</taxon>
        <taxon>Pezizomycotina</taxon>
        <taxon>Eurotiomycetes</taxon>
        <taxon>Eurotiomycetidae</taxon>
        <taxon>Eurotiales</taxon>
        <taxon>Aspergillaceae</taxon>
        <taxon>Aspergillus</taxon>
        <taxon>Aspergillus subgen. Circumdati</taxon>
    </lineage>
</organism>
<reference evidence="1" key="1">
    <citation type="submission" date="2018-02" db="EMBL/GenBank/DDBJ databases">
        <title>The genomes of Aspergillus section Nigri reveals drivers in fungal speciation.</title>
        <authorList>
            <consortium name="DOE Joint Genome Institute"/>
            <person name="Vesth T.C."/>
            <person name="Nybo J."/>
            <person name="Theobald S."/>
            <person name="Brandl J."/>
            <person name="Frisvad J.C."/>
            <person name="Nielsen K.F."/>
            <person name="Lyhne E.K."/>
            <person name="Kogle M.E."/>
            <person name="Kuo A."/>
            <person name="Riley R."/>
            <person name="Clum A."/>
            <person name="Nolan M."/>
            <person name="Lipzen A."/>
            <person name="Salamov A."/>
            <person name="Henrissat B."/>
            <person name="Wiebenga A."/>
            <person name="De vries R.P."/>
            <person name="Grigoriev I.V."/>
            <person name="Mortensen U.H."/>
            <person name="Andersen M.R."/>
            <person name="Baker S.E."/>
        </authorList>
    </citation>
    <scope>NUCLEOTIDE SEQUENCE</scope>
    <source>
        <strain evidence="1">CBS 121060</strain>
    </source>
</reference>
<dbReference type="Proteomes" id="UP000249661">
    <property type="component" value="Unassembled WGS sequence"/>
</dbReference>
<dbReference type="EMBL" id="KZ824948">
    <property type="protein sequence ID" value="RAH71505.1"/>
    <property type="molecule type" value="Genomic_DNA"/>
</dbReference>
<proteinExistence type="predicted"/>
<name>A0ACD1HDF5_9EURO</name>
<gene>
    <name evidence="1" type="ORF">BO66DRAFT_346807</name>
</gene>